<feature type="transmembrane region" description="Helical" evidence="9">
    <location>
        <begin position="1077"/>
        <end position="1096"/>
    </location>
</feature>
<dbReference type="GO" id="GO:0009103">
    <property type="term" value="P:lipopolysaccharide biosynthetic process"/>
    <property type="evidence" value="ECO:0007669"/>
    <property type="project" value="UniProtKB-ARBA"/>
</dbReference>
<reference evidence="10" key="1">
    <citation type="submission" date="2019-09" db="EMBL/GenBank/DDBJ databases">
        <title>Characterisation of the sponge microbiome using genome-centric metagenomics.</title>
        <authorList>
            <person name="Engelberts J.P."/>
            <person name="Robbins S.J."/>
            <person name="De Goeij J.M."/>
            <person name="Aranda M."/>
            <person name="Bell S.C."/>
            <person name="Webster N.S."/>
        </authorList>
    </citation>
    <scope>NUCLEOTIDE SEQUENCE</scope>
    <source>
        <strain evidence="10">SB0661_bin_32</strain>
    </source>
</reference>
<feature type="transmembrane region" description="Helical" evidence="9">
    <location>
        <begin position="1108"/>
        <end position="1132"/>
    </location>
</feature>
<gene>
    <name evidence="10" type="ORF">F4X14_01150</name>
</gene>
<keyword evidence="3" id="KW-0328">Glycosyltransferase</keyword>
<proteinExistence type="predicted"/>
<feature type="transmembrane region" description="Helical" evidence="9">
    <location>
        <begin position="1002"/>
        <end position="1031"/>
    </location>
</feature>
<protein>
    <recommendedName>
        <fullName evidence="11">Glycosyltransferase RgtA/B/C/D-like domain-containing protein</fullName>
    </recommendedName>
</protein>
<feature type="transmembrane region" description="Helical" evidence="9">
    <location>
        <begin position="351"/>
        <end position="370"/>
    </location>
</feature>
<name>A0A6B1D260_9CHLR</name>
<feature type="transmembrane region" description="Helical" evidence="9">
    <location>
        <begin position="458"/>
        <end position="480"/>
    </location>
</feature>
<evidence type="ECO:0000256" key="4">
    <source>
        <dbReference type="ARBA" id="ARBA00022679"/>
    </source>
</evidence>
<feature type="transmembrane region" description="Helical" evidence="9">
    <location>
        <begin position="946"/>
        <end position="964"/>
    </location>
</feature>
<evidence type="ECO:0000313" key="10">
    <source>
        <dbReference type="EMBL" id="MYC93552.1"/>
    </source>
</evidence>
<dbReference type="InterPro" id="IPR050297">
    <property type="entry name" value="LipidA_mod_glycosyltrf_83"/>
</dbReference>
<comment type="subcellular location">
    <subcellularLocation>
        <location evidence="1">Cell membrane</location>
        <topology evidence="1">Multi-pass membrane protein</topology>
    </subcellularLocation>
</comment>
<evidence type="ECO:0000256" key="1">
    <source>
        <dbReference type="ARBA" id="ARBA00004651"/>
    </source>
</evidence>
<keyword evidence="7 9" id="KW-0472">Membrane</keyword>
<evidence type="ECO:0000256" key="7">
    <source>
        <dbReference type="ARBA" id="ARBA00023136"/>
    </source>
</evidence>
<evidence type="ECO:0008006" key="11">
    <source>
        <dbReference type="Google" id="ProtNLM"/>
    </source>
</evidence>
<feature type="transmembrane region" description="Helical" evidence="9">
    <location>
        <begin position="767"/>
        <end position="785"/>
    </location>
</feature>
<feature type="transmembrane region" description="Helical" evidence="9">
    <location>
        <begin position="487"/>
        <end position="504"/>
    </location>
</feature>
<dbReference type="EMBL" id="VXMH01000007">
    <property type="protein sequence ID" value="MYC93552.1"/>
    <property type="molecule type" value="Genomic_DNA"/>
</dbReference>
<keyword evidence="6 9" id="KW-1133">Transmembrane helix</keyword>
<keyword evidence="2" id="KW-1003">Cell membrane</keyword>
<evidence type="ECO:0000256" key="5">
    <source>
        <dbReference type="ARBA" id="ARBA00022692"/>
    </source>
</evidence>
<comment type="caution">
    <text evidence="10">The sequence shown here is derived from an EMBL/GenBank/DDBJ whole genome shotgun (WGS) entry which is preliminary data.</text>
</comment>
<evidence type="ECO:0000256" key="6">
    <source>
        <dbReference type="ARBA" id="ARBA00022989"/>
    </source>
</evidence>
<feature type="region of interest" description="Disordered" evidence="8">
    <location>
        <begin position="1142"/>
        <end position="1161"/>
    </location>
</feature>
<feature type="transmembrane region" description="Helical" evidence="9">
    <location>
        <begin position="1250"/>
        <end position="1270"/>
    </location>
</feature>
<feature type="transmembrane region" description="Helical" evidence="9">
    <location>
        <begin position="397"/>
        <end position="416"/>
    </location>
</feature>
<dbReference type="GO" id="GO:0016763">
    <property type="term" value="F:pentosyltransferase activity"/>
    <property type="evidence" value="ECO:0007669"/>
    <property type="project" value="TreeGrafter"/>
</dbReference>
<feature type="transmembrane region" description="Helical" evidence="9">
    <location>
        <begin position="848"/>
        <end position="866"/>
    </location>
</feature>
<sequence length="1534" mass="168731">MSRLQQHGTTHDRPAKPPFPVALAYGSLVAIFFAPFLLGLAAFPEGDFTHHFLPFSLFQQDALLNLRLPVWLPYANAGHPFLADAQSAVFYPISNILLLLTGFVKNAAGRLYWLQAEAGLHLFLACLFTYMLVRRLTGRRVAGFAAGIIFGFSGYLTSYPLLQVGVVRTAVWLPLILLLLLPQRAGAHSLNRWLMAAAVQAVAFFAGHPQTFLFLTYAVAGWMLMLAFVELRKQRSVTRKPRPESAPGSLLLGPPLRIAGRALAFVAALVALTLGQLWPAVEFARRSVRAFVGSDYLRGGFPLEDTWQFLFPGVLSHFSPQYIGIAGLGLALVALAGLFSTRFTLPGGDPVAGPAALFFLICGGAAWLLSYGENGPIYELFFRFAPGGNLFRGQERAIYLAAFSLSILSGYGLAMLSSLPRRLRRNLSWAFAGAVTAGAALFFTWWPLPENADFSRPAFLYTGSKSLLLAIAFASLCGLPELSRTRILLLLPVLVIDLFLTNFATNIADGPSIRAALARPEEAATLQAANTLASETEGLVPRVYNEDRLPRSSGISAGWEDVWGSSPLRTLTFDSLFVDFPLARMWELTGVGTVLTWREELPVASQLIARFELPDGNETRLHQLESISHRFWWTQEARRVDDRTALALLADAGFDPKKELLIAKSDAGSLGNAWEDDRMTFGDAGAASIAVEQKGPAHYVIRIESKQPGLLFISENYMPGWLAEWSGEEKPSKPTRLPIARAHQAFLGIPVPAGSGTLELAYRPASVRWGLAISAAGWLALLFALRKQLMVAFRKALLRLQLFGEALWPRTFSTPAAREDHEKGRAGQGGFRPSSQGLFSDRQMQRTAVLFATLIGFALRFYRLGFQELDPREAFSFWFSQLSFSEMVQLFNDSGDPLFLVSFWLQHLWRGFAGTSEFALRSVSALFGALAIPLVYRLAKELRLPAFPSLAVTLLMALSTYAVSGSQDVLLYPLSLTLSIAGIIMALRLINGSGSKTIYAAYVLCGAAAVYTQAFAVLALLAQNMYVLYLLARDSLSGGNSDALPLVKSLLWRWALAQFAILALCVPWLVSAWPATFEFGGNVTASSLSAILWWRFTRYPIGYQVPDSTWLLNAGLFAAAIIAAAFIGTLLGDRREVSKAGRGAKDGTEIESQEASETQEAVPRFPDRNPTVLLLLYLLVTPLAYWTPLYQKWHMYGSFYAVALPPFLLLLSIGVANIGGWIESWLGWRWRIWAGDTDADGRSFLSSLRVGSVGALFLILVIVAGNLFTLRNHHFGPEFTRSRGLRELSATLERWSAGLNPAEAYFIQSFPDPTVFIYYYAGEVENSVLPRHDHDIEGAVDAVNVLREEGVQRIILPVSLDQDQEAPNMAREALSSAYQLAGQETVGRWLVELYSRPHPQAWRLFDVEFTNGLTLERAQISPNLPPAGGRLVVHMEWSGDPAALTGGEKLFLHLLDDKGKLVAQWDPEFRMKSPQLSTSVAMPIPSPLPAGPLRLVGGLYDVTLEGTPRILTENGEDSHLLVYFQVSECDDCGR</sequence>
<evidence type="ECO:0000256" key="9">
    <source>
        <dbReference type="SAM" id="Phobius"/>
    </source>
</evidence>
<accession>A0A6B1D260</accession>
<feature type="transmembrane region" description="Helical" evidence="9">
    <location>
        <begin position="140"/>
        <end position="156"/>
    </location>
</feature>
<organism evidence="10">
    <name type="scientific">Caldilineaceae bacterium SB0661_bin_32</name>
    <dbReference type="NCBI Taxonomy" id="2605255"/>
    <lineage>
        <taxon>Bacteria</taxon>
        <taxon>Bacillati</taxon>
        <taxon>Chloroflexota</taxon>
        <taxon>Caldilineae</taxon>
        <taxon>Caldilineales</taxon>
        <taxon>Caldilineaceae</taxon>
    </lineage>
</organism>
<feature type="transmembrane region" description="Helical" evidence="9">
    <location>
        <begin position="428"/>
        <end position="446"/>
    </location>
</feature>
<dbReference type="PANTHER" id="PTHR33908">
    <property type="entry name" value="MANNOSYLTRANSFERASE YKCB-RELATED"/>
    <property type="match status" value="1"/>
</dbReference>
<feature type="transmembrane region" description="Helical" evidence="9">
    <location>
        <begin position="918"/>
        <end position="939"/>
    </location>
</feature>
<keyword evidence="4" id="KW-0808">Transferase</keyword>
<feature type="transmembrane region" description="Helical" evidence="9">
    <location>
        <begin position="321"/>
        <end position="339"/>
    </location>
</feature>
<feature type="transmembrane region" description="Helical" evidence="9">
    <location>
        <begin position="21"/>
        <end position="43"/>
    </location>
</feature>
<feature type="transmembrane region" description="Helical" evidence="9">
    <location>
        <begin position="1171"/>
        <end position="1187"/>
    </location>
</feature>
<feature type="transmembrane region" description="Helical" evidence="9">
    <location>
        <begin position="258"/>
        <end position="278"/>
    </location>
</feature>
<feature type="transmembrane region" description="Helical" evidence="9">
    <location>
        <begin position="112"/>
        <end position="133"/>
    </location>
</feature>
<evidence type="ECO:0000256" key="3">
    <source>
        <dbReference type="ARBA" id="ARBA00022676"/>
    </source>
</evidence>
<dbReference type="PANTHER" id="PTHR33908:SF11">
    <property type="entry name" value="MEMBRANE PROTEIN"/>
    <property type="match status" value="1"/>
</dbReference>
<feature type="transmembrane region" description="Helical" evidence="9">
    <location>
        <begin position="1051"/>
        <end position="1070"/>
    </location>
</feature>
<keyword evidence="5 9" id="KW-0812">Transmembrane</keyword>
<feature type="transmembrane region" description="Helical" evidence="9">
    <location>
        <begin position="1199"/>
        <end position="1222"/>
    </location>
</feature>
<feature type="transmembrane region" description="Helical" evidence="9">
    <location>
        <begin position="212"/>
        <end position="231"/>
    </location>
</feature>
<feature type="transmembrane region" description="Helical" evidence="9">
    <location>
        <begin position="162"/>
        <end position="181"/>
    </location>
</feature>
<dbReference type="GO" id="GO:0005886">
    <property type="term" value="C:plasma membrane"/>
    <property type="evidence" value="ECO:0007669"/>
    <property type="project" value="UniProtKB-SubCell"/>
</dbReference>
<evidence type="ECO:0000256" key="8">
    <source>
        <dbReference type="SAM" id="MobiDB-lite"/>
    </source>
</evidence>
<feature type="transmembrane region" description="Helical" evidence="9">
    <location>
        <begin position="970"/>
        <end position="990"/>
    </location>
</feature>
<evidence type="ECO:0000256" key="2">
    <source>
        <dbReference type="ARBA" id="ARBA00022475"/>
    </source>
</evidence>